<keyword evidence="2" id="KW-1185">Reference proteome</keyword>
<dbReference type="EMBL" id="BOPO01000107">
    <property type="protein sequence ID" value="GIL29775.1"/>
    <property type="molecule type" value="Genomic_DNA"/>
</dbReference>
<evidence type="ECO:0000313" key="1">
    <source>
        <dbReference type="EMBL" id="GIL29775.1"/>
    </source>
</evidence>
<accession>A0A8J4AFN1</accession>
<sequence length="82" mass="9049">MIATTAAIANWIRLRMNSPRGVSWSRTWWDTWRRRAALDATARAVGPGDRSRTFGAAHPRLSTVDVPEACRSAGTVLARTGR</sequence>
<proteinExistence type="predicted"/>
<organism evidence="1 2">
    <name type="scientific">Actinocatenispora comari</name>
    <dbReference type="NCBI Taxonomy" id="2807577"/>
    <lineage>
        <taxon>Bacteria</taxon>
        <taxon>Bacillati</taxon>
        <taxon>Actinomycetota</taxon>
        <taxon>Actinomycetes</taxon>
        <taxon>Micromonosporales</taxon>
        <taxon>Micromonosporaceae</taxon>
        <taxon>Actinocatenispora</taxon>
    </lineage>
</organism>
<dbReference type="AlphaFoldDB" id="A0A8J4AFN1"/>
<reference evidence="2" key="1">
    <citation type="journal article" date="2021" name="Int. J. Syst. Evol. Microbiol.">
        <title>Actinocatenispora comari sp. nov., an endophytic actinomycete isolated from aerial parts of Comarum salesowianum.</title>
        <authorList>
            <person name="Oyunbileg N."/>
            <person name="Iizaka Y."/>
            <person name="Hamada M."/>
            <person name="Davaapurev B.O."/>
            <person name="Fukumoto A."/>
            <person name="Tsetseg B."/>
            <person name="Kato F."/>
            <person name="Tamura T."/>
            <person name="Batkhuu J."/>
            <person name="Anzai Y."/>
        </authorList>
    </citation>
    <scope>NUCLEOTIDE SEQUENCE [LARGE SCALE GENOMIC DNA]</scope>
    <source>
        <strain evidence="2">NUM-2625</strain>
    </source>
</reference>
<dbReference type="Proteomes" id="UP000614996">
    <property type="component" value="Unassembled WGS sequence"/>
</dbReference>
<protein>
    <submittedName>
        <fullName evidence="1">Uncharacterized protein</fullName>
    </submittedName>
</protein>
<evidence type="ECO:0000313" key="2">
    <source>
        <dbReference type="Proteomes" id="UP000614996"/>
    </source>
</evidence>
<gene>
    <name evidence="1" type="ORF">NUM_50290</name>
</gene>
<name>A0A8J4AFN1_9ACTN</name>
<comment type="caution">
    <text evidence="1">The sequence shown here is derived from an EMBL/GenBank/DDBJ whole genome shotgun (WGS) entry which is preliminary data.</text>
</comment>